<organism evidence="7 8">
    <name type="scientific">Dinothrombium tinctorium</name>
    <dbReference type="NCBI Taxonomy" id="1965070"/>
    <lineage>
        <taxon>Eukaryota</taxon>
        <taxon>Metazoa</taxon>
        <taxon>Ecdysozoa</taxon>
        <taxon>Arthropoda</taxon>
        <taxon>Chelicerata</taxon>
        <taxon>Arachnida</taxon>
        <taxon>Acari</taxon>
        <taxon>Acariformes</taxon>
        <taxon>Trombidiformes</taxon>
        <taxon>Prostigmata</taxon>
        <taxon>Anystina</taxon>
        <taxon>Parasitengona</taxon>
        <taxon>Trombidioidea</taxon>
        <taxon>Trombidiidae</taxon>
        <taxon>Dinothrombium</taxon>
    </lineage>
</organism>
<dbReference type="AlphaFoldDB" id="A0A3S3PMI4"/>
<keyword evidence="8" id="KW-1185">Reference proteome</keyword>
<dbReference type="GO" id="GO:0004222">
    <property type="term" value="F:metalloendopeptidase activity"/>
    <property type="evidence" value="ECO:0007669"/>
    <property type="project" value="InterPro"/>
</dbReference>
<keyword evidence="7" id="KW-0378">Hydrolase</keyword>
<accession>A0A3S3PMI4</accession>
<keyword evidence="2" id="KW-0862">Zinc</keyword>
<dbReference type="GO" id="GO:0046872">
    <property type="term" value="F:metal ion binding"/>
    <property type="evidence" value="ECO:0007669"/>
    <property type="project" value="UniProtKB-KW"/>
</dbReference>
<dbReference type="GO" id="GO:0005886">
    <property type="term" value="C:plasma membrane"/>
    <property type="evidence" value="ECO:0007669"/>
    <property type="project" value="TreeGrafter"/>
</dbReference>
<dbReference type="EMBL" id="NCKU01001208">
    <property type="protein sequence ID" value="RWS12782.1"/>
    <property type="molecule type" value="Genomic_DNA"/>
</dbReference>
<feature type="domain" description="Peptidase M12B" evidence="6">
    <location>
        <begin position="275"/>
        <end position="515"/>
    </location>
</feature>
<dbReference type="STRING" id="1965070.A0A3S3PMI4"/>
<dbReference type="PROSITE" id="PS50215">
    <property type="entry name" value="ADAM_MEPRO"/>
    <property type="match status" value="1"/>
</dbReference>
<dbReference type="InterPro" id="IPR032029">
    <property type="entry name" value="ADAM17_MPD"/>
</dbReference>
<evidence type="ECO:0000256" key="4">
    <source>
        <dbReference type="SAM" id="SignalP"/>
    </source>
</evidence>
<dbReference type="Proteomes" id="UP000285301">
    <property type="component" value="Unassembled WGS sequence"/>
</dbReference>
<feature type="binding site" evidence="2">
    <location>
        <position position="449"/>
    </location>
    <ligand>
        <name>Zn(2+)</name>
        <dbReference type="ChEBI" id="CHEBI:29105"/>
        <note>catalytic</note>
    </ligand>
</feature>
<keyword evidence="1" id="KW-1015">Disulfide bond</keyword>
<evidence type="ECO:0000256" key="3">
    <source>
        <dbReference type="SAM" id="Phobius"/>
    </source>
</evidence>
<dbReference type="PANTHER" id="PTHR45702">
    <property type="entry name" value="ADAM10/ADAM17 METALLOPEPTIDASE FAMILY MEMBER"/>
    <property type="match status" value="1"/>
</dbReference>
<gene>
    <name evidence="7" type="ORF">B4U79_13436</name>
</gene>
<name>A0A3S3PMI4_9ACAR</name>
<feature type="binding site" evidence="2">
    <location>
        <position position="459"/>
    </location>
    <ligand>
        <name>Zn(2+)</name>
        <dbReference type="ChEBI" id="CHEBI:29105"/>
        <note>catalytic</note>
    </ligand>
</feature>
<dbReference type="PROSITE" id="PS50214">
    <property type="entry name" value="DISINTEGRIN_2"/>
    <property type="match status" value="1"/>
</dbReference>
<feature type="binding site" evidence="2">
    <location>
        <position position="453"/>
    </location>
    <ligand>
        <name>Zn(2+)</name>
        <dbReference type="ChEBI" id="CHEBI:29105"/>
        <note>catalytic</note>
    </ligand>
</feature>
<keyword evidence="3" id="KW-1133">Transmembrane helix</keyword>
<dbReference type="InterPro" id="IPR001590">
    <property type="entry name" value="Peptidase_M12B"/>
</dbReference>
<keyword evidence="7" id="KW-0645">Protease</keyword>
<dbReference type="Gene3D" id="4.10.70.10">
    <property type="entry name" value="Disintegrin domain"/>
    <property type="match status" value="1"/>
</dbReference>
<dbReference type="PANTHER" id="PTHR45702:SF6">
    <property type="entry name" value="DISINTEGRIN AND METALLOPROTEINASE DOMAIN-CONTAINING PROTEIN 17"/>
    <property type="match status" value="1"/>
</dbReference>
<evidence type="ECO:0000313" key="7">
    <source>
        <dbReference type="EMBL" id="RWS12782.1"/>
    </source>
</evidence>
<evidence type="ECO:0000259" key="6">
    <source>
        <dbReference type="PROSITE" id="PS50215"/>
    </source>
</evidence>
<feature type="chain" id="PRO_5018606285" evidence="4">
    <location>
        <begin position="19"/>
        <end position="787"/>
    </location>
</feature>
<keyword evidence="3" id="KW-0472">Membrane</keyword>
<dbReference type="InterPro" id="IPR051489">
    <property type="entry name" value="ADAM_Metalloproteinase"/>
</dbReference>
<dbReference type="SUPFAM" id="SSF57552">
    <property type="entry name" value="Blood coagulation inhibitor (disintegrin)"/>
    <property type="match status" value="1"/>
</dbReference>
<keyword evidence="3" id="KW-0812">Transmembrane</keyword>
<evidence type="ECO:0000313" key="8">
    <source>
        <dbReference type="Proteomes" id="UP000285301"/>
    </source>
</evidence>
<dbReference type="InterPro" id="IPR001762">
    <property type="entry name" value="Disintegrin_dom"/>
</dbReference>
<feature type="signal peptide" evidence="4">
    <location>
        <begin position="1"/>
        <end position="18"/>
    </location>
</feature>
<dbReference type="OrthoDB" id="2131567at2759"/>
<feature type="transmembrane region" description="Helical" evidence="3">
    <location>
        <begin position="711"/>
        <end position="730"/>
    </location>
</feature>
<dbReference type="InterPro" id="IPR024079">
    <property type="entry name" value="MetalloPept_cat_dom_sf"/>
</dbReference>
<feature type="domain" description="Disintegrin" evidence="5">
    <location>
        <begin position="516"/>
        <end position="605"/>
    </location>
</feature>
<dbReference type="GO" id="GO:0007219">
    <property type="term" value="P:Notch signaling pathway"/>
    <property type="evidence" value="ECO:0007669"/>
    <property type="project" value="TreeGrafter"/>
</dbReference>
<comment type="caution">
    <text evidence="2">Lacks conserved residue(s) required for the propagation of feature annotation.</text>
</comment>
<evidence type="ECO:0000256" key="1">
    <source>
        <dbReference type="ARBA" id="ARBA00023157"/>
    </source>
</evidence>
<dbReference type="Pfam" id="PF00200">
    <property type="entry name" value="Disintegrin"/>
    <property type="match status" value="1"/>
</dbReference>
<proteinExistence type="predicted"/>
<dbReference type="Gene3D" id="3.40.390.10">
    <property type="entry name" value="Collagenase (Catalytic Domain)"/>
    <property type="match status" value="1"/>
</dbReference>
<dbReference type="Pfam" id="PF13688">
    <property type="entry name" value="Reprolysin_5"/>
    <property type="match status" value="1"/>
</dbReference>
<evidence type="ECO:0000259" key="5">
    <source>
        <dbReference type="PROSITE" id="PS50214"/>
    </source>
</evidence>
<dbReference type="Gene3D" id="4.10.70.30">
    <property type="match status" value="1"/>
</dbReference>
<reference evidence="7 8" key="1">
    <citation type="journal article" date="2018" name="Gigascience">
        <title>Genomes of trombidid mites reveal novel predicted allergens and laterally-transferred genes associated with secondary metabolism.</title>
        <authorList>
            <person name="Dong X."/>
            <person name="Chaisiri K."/>
            <person name="Xia D."/>
            <person name="Armstrong S.D."/>
            <person name="Fang Y."/>
            <person name="Donnelly M.J."/>
            <person name="Kadowaki T."/>
            <person name="McGarry J.W."/>
            <person name="Darby A.C."/>
            <person name="Makepeace B.L."/>
        </authorList>
    </citation>
    <scope>NUCLEOTIDE SEQUENCE [LARGE SCALE GENOMIC DNA]</scope>
    <source>
        <strain evidence="7">UoL-WK</strain>
    </source>
</reference>
<dbReference type="InterPro" id="IPR036436">
    <property type="entry name" value="Disintegrin_dom_sf"/>
</dbReference>
<dbReference type="Pfam" id="PF16698">
    <property type="entry name" value="ADAM17_MPD"/>
    <property type="match status" value="1"/>
</dbReference>
<sequence>MFTFIAFKLLCLIIFISLQDEMLSVRSLKLGELIIVLRIFFNFFASSLFLISFVLELEKMSSQESSKHPQLTHFEMLKMKNIKRKTRAAGNITTKATAANLKDVKELSFSAFGRDFKLILRHSEHLLSSGFKAFTVNAFNQKKALRVNYHDFYSGSLLGSLNSDVSAHIDSDTGLVTAAIHDAKSNEVFFIEPYSRHFTATTAKDKNKHLHTLLIYKASDVKFNWMRGNDSINSMLNRLKLNQTENPTSHVLERRKRSLDEDSYWEYETDKSENTRCSLLLVADYLFYESLGGKNVKQTVNYLIALISRVNILFLRTTFSDSEQDREAFTNMGFIIQEIRVHTEPTETGTPLYNTLNDSWTALDLLDVFSRLPDHRSFCLSHLFTHRNLHPTLGMAYVASPSKNAIGGICSLPDYRRGFTLYTNTGFTTTKNKFDSPIITSETDLITAHELGHNWGAEHDPDIEECSPSFGGGFIMYYFTINGRSSNNKYFSPCSRRSIKAVLKAKAGHCFVKPQTSFCGNGLVEKGEQCDAGLITPDDLDQCCTFECKLKLGAKCSDQNHPCCLNCQFIPAGFLCREKHAADCKDEAYCSGSGAMCPKSPPIEDDTDCLDRGKCKSGKCLTFCETLGMYPCMCKNVEDACKRCCHNPISINNTCVPYHVTEILGDGTPCIRGICEKGECKPMGQDVTRRIWHIIRNFHPNEFIMFAKNNMVGFIIICSLLIWIPCCCLIRRYDKKKKTKLVDNKRHSIRLIRLSNESGDSIVYYGQPAENSKFSSDLEIYDSLESK</sequence>
<protein>
    <submittedName>
        <fullName evidence="7">ADAM 17-like protease-like protein</fullName>
    </submittedName>
</protein>
<dbReference type="SMART" id="SM00050">
    <property type="entry name" value="DISIN"/>
    <property type="match status" value="1"/>
</dbReference>
<dbReference type="FunFam" id="4.10.70.10:FF:000003">
    <property type="entry name" value="Disintegrin and metalloproteinase domain-containing protein 17"/>
    <property type="match status" value="1"/>
</dbReference>
<dbReference type="GO" id="GO:0006509">
    <property type="term" value="P:membrane protein ectodomain proteolysis"/>
    <property type="evidence" value="ECO:0007669"/>
    <property type="project" value="TreeGrafter"/>
</dbReference>
<keyword evidence="2" id="KW-0479">Metal-binding</keyword>
<keyword evidence="4" id="KW-0732">Signal</keyword>
<feature type="active site" evidence="2">
    <location>
        <position position="450"/>
    </location>
</feature>
<comment type="caution">
    <text evidence="7">The sequence shown here is derived from an EMBL/GenBank/DDBJ whole genome shotgun (WGS) entry which is preliminary data.</text>
</comment>
<evidence type="ECO:0000256" key="2">
    <source>
        <dbReference type="PROSITE-ProRule" id="PRU00276"/>
    </source>
</evidence>
<dbReference type="SUPFAM" id="SSF55486">
    <property type="entry name" value="Metalloproteases ('zincins'), catalytic domain"/>
    <property type="match status" value="1"/>
</dbReference>